<gene>
    <name evidence="1" type="ORF">Bca52824_026140</name>
</gene>
<reference evidence="1 2" key="1">
    <citation type="submission" date="2020-02" db="EMBL/GenBank/DDBJ databases">
        <authorList>
            <person name="Ma Q."/>
            <person name="Huang Y."/>
            <person name="Song X."/>
            <person name="Pei D."/>
        </authorList>
    </citation>
    <scope>NUCLEOTIDE SEQUENCE [LARGE SCALE GENOMIC DNA]</scope>
    <source>
        <strain evidence="1">Sxm20200214</strain>
        <tissue evidence="1">Leaf</tissue>
    </source>
</reference>
<evidence type="ECO:0000313" key="1">
    <source>
        <dbReference type="EMBL" id="KAG2306392.1"/>
    </source>
</evidence>
<name>A0A8X7V8V1_BRACI</name>
<dbReference type="OrthoDB" id="10455895at2759"/>
<sequence length="127" mass="14270">MAQDAFSRSPYALVQPSMRTAARRPCTTLGPWQLGQDVPLISLHSLQVKPSPKPPHLFTKTVIQCQPLMFHLQEESCLRIYSFLANGIVVNPSDVLPDNIVNSLLFTLKELDRDVKMSLCSRVFNGF</sequence>
<dbReference type="PANTHER" id="PTHR22774">
    <property type="entry name" value="CHOREIN N-TERMINAL DOMAIN-CONTAINING PROTEIN"/>
    <property type="match status" value="1"/>
</dbReference>
<dbReference type="EMBL" id="JAAMPC010000006">
    <property type="protein sequence ID" value="KAG2306392.1"/>
    <property type="molecule type" value="Genomic_DNA"/>
</dbReference>
<dbReference type="PANTHER" id="PTHR22774:SF11">
    <property type="entry name" value="CHOREIN N-TERMINAL DOMAIN-CONTAINING PROTEIN"/>
    <property type="match status" value="1"/>
</dbReference>
<dbReference type="AlphaFoldDB" id="A0A8X7V8V1"/>
<keyword evidence="2" id="KW-1185">Reference proteome</keyword>
<dbReference type="InterPro" id="IPR026728">
    <property type="entry name" value="BLTP3A/B"/>
</dbReference>
<evidence type="ECO:0000313" key="2">
    <source>
        <dbReference type="Proteomes" id="UP000886595"/>
    </source>
</evidence>
<comment type="caution">
    <text evidence="1">The sequence shown here is derived from an EMBL/GenBank/DDBJ whole genome shotgun (WGS) entry which is preliminary data.</text>
</comment>
<organism evidence="1 2">
    <name type="scientific">Brassica carinata</name>
    <name type="common">Ethiopian mustard</name>
    <name type="synonym">Abyssinian cabbage</name>
    <dbReference type="NCBI Taxonomy" id="52824"/>
    <lineage>
        <taxon>Eukaryota</taxon>
        <taxon>Viridiplantae</taxon>
        <taxon>Streptophyta</taxon>
        <taxon>Embryophyta</taxon>
        <taxon>Tracheophyta</taxon>
        <taxon>Spermatophyta</taxon>
        <taxon>Magnoliopsida</taxon>
        <taxon>eudicotyledons</taxon>
        <taxon>Gunneridae</taxon>
        <taxon>Pentapetalae</taxon>
        <taxon>rosids</taxon>
        <taxon>malvids</taxon>
        <taxon>Brassicales</taxon>
        <taxon>Brassicaceae</taxon>
        <taxon>Brassiceae</taxon>
        <taxon>Brassica</taxon>
    </lineage>
</organism>
<accession>A0A8X7V8V1</accession>
<dbReference type="Proteomes" id="UP000886595">
    <property type="component" value="Unassembled WGS sequence"/>
</dbReference>
<protein>
    <submittedName>
        <fullName evidence="1">Uncharacterized protein</fullName>
    </submittedName>
</protein>
<proteinExistence type="predicted"/>